<dbReference type="SUPFAM" id="SSF56968">
    <property type="entry name" value="Lipovitellin-phosvitin complex, beta-sheet shell regions"/>
    <property type="match status" value="1"/>
</dbReference>
<proteinExistence type="predicted"/>
<dbReference type="Pfam" id="PF09175">
    <property type="entry name" value="Vit_b-sht_shell"/>
    <property type="match status" value="1"/>
</dbReference>
<reference evidence="3 4" key="1">
    <citation type="submission" date="2021-06" db="EMBL/GenBank/DDBJ databases">
        <authorList>
            <person name="Palmer J.M."/>
        </authorList>
    </citation>
    <scope>NUCLEOTIDE SEQUENCE [LARGE SCALE GENOMIC DNA]</scope>
    <source>
        <strain evidence="3 4">AS_MEX2019</strain>
        <tissue evidence="3">Muscle</tissue>
    </source>
</reference>
<name>A0ABV0ZF36_9TELE</name>
<keyword evidence="1" id="KW-0325">Glycoprotein</keyword>
<evidence type="ECO:0000313" key="4">
    <source>
        <dbReference type="Proteomes" id="UP001469553"/>
    </source>
</evidence>
<dbReference type="InterPro" id="IPR015819">
    <property type="entry name" value="Lipid_transp_b-sht_shell"/>
</dbReference>
<dbReference type="EMBL" id="JAHRIP010060334">
    <property type="protein sequence ID" value="MEQ2304829.1"/>
    <property type="molecule type" value="Genomic_DNA"/>
</dbReference>
<dbReference type="InterPro" id="IPR015258">
    <property type="entry name" value="Vitellinogen_b-sht_shell"/>
</dbReference>
<feature type="domain" description="Vitellinogen beta-sheet shell" evidence="2">
    <location>
        <begin position="7"/>
        <end position="59"/>
    </location>
</feature>
<dbReference type="InterPro" id="IPR037088">
    <property type="entry name" value="Vitellinogen_b-sht_shell_sf"/>
</dbReference>
<organism evidence="3 4">
    <name type="scientific">Ameca splendens</name>
    <dbReference type="NCBI Taxonomy" id="208324"/>
    <lineage>
        <taxon>Eukaryota</taxon>
        <taxon>Metazoa</taxon>
        <taxon>Chordata</taxon>
        <taxon>Craniata</taxon>
        <taxon>Vertebrata</taxon>
        <taxon>Euteleostomi</taxon>
        <taxon>Actinopterygii</taxon>
        <taxon>Neopterygii</taxon>
        <taxon>Teleostei</taxon>
        <taxon>Neoteleostei</taxon>
        <taxon>Acanthomorphata</taxon>
        <taxon>Ovalentaria</taxon>
        <taxon>Atherinomorphae</taxon>
        <taxon>Cyprinodontiformes</taxon>
        <taxon>Goodeidae</taxon>
        <taxon>Ameca</taxon>
    </lineage>
</organism>
<sequence length="98" mass="11311">LNLSFPRIERYIPGVAFLYGFSQENERNPGQEVSATVVAAWTDSVEVKIKLPEYTVYKAVSFPVLWDSQWTYHNMTDSTLYQVYTSIKTAEPRCRPDV</sequence>
<gene>
    <name evidence="3" type="ORF">AMECASPLE_031435</name>
</gene>
<dbReference type="Gene3D" id="2.20.90.10">
    <property type="entry name" value="Vitellinogen, beta-sheet shell domain"/>
    <property type="match status" value="1"/>
</dbReference>
<dbReference type="Proteomes" id="UP001469553">
    <property type="component" value="Unassembled WGS sequence"/>
</dbReference>
<evidence type="ECO:0000256" key="1">
    <source>
        <dbReference type="ARBA" id="ARBA00023180"/>
    </source>
</evidence>
<evidence type="ECO:0000259" key="2">
    <source>
        <dbReference type="Pfam" id="PF09175"/>
    </source>
</evidence>
<accession>A0ABV0ZF36</accession>
<comment type="caution">
    <text evidence="3">The sequence shown here is derived from an EMBL/GenBank/DDBJ whole genome shotgun (WGS) entry which is preliminary data.</text>
</comment>
<feature type="non-terminal residue" evidence="3">
    <location>
        <position position="1"/>
    </location>
</feature>
<evidence type="ECO:0000313" key="3">
    <source>
        <dbReference type="EMBL" id="MEQ2304829.1"/>
    </source>
</evidence>
<keyword evidence="4" id="KW-1185">Reference proteome</keyword>
<protein>
    <recommendedName>
        <fullName evidence="2">Vitellinogen beta-sheet shell domain-containing protein</fullName>
    </recommendedName>
</protein>